<dbReference type="OrthoDB" id="5593520at2759"/>
<dbReference type="GO" id="GO:0005886">
    <property type="term" value="C:plasma membrane"/>
    <property type="evidence" value="ECO:0007669"/>
    <property type="project" value="UniProtKB-SubCell"/>
</dbReference>
<evidence type="ECO:0000256" key="1">
    <source>
        <dbReference type="ARBA" id="ARBA00004651"/>
    </source>
</evidence>
<feature type="chain" id="PRO_5007294427" description="Na+/H+ antiporter NhaC-like C-terminal domain-containing protein" evidence="7">
    <location>
        <begin position="22"/>
        <end position="704"/>
    </location>
</feature>
<evidence type="ECO:0000313" key="9">
    <source>
        <dbReference type="EMBL" id="KXN70442.1"/>
    </source>
</evidence>
<feature type="transmembrane region" description="Helical" evidence="6">
    <location>
        <begin position="259"/>
        <end position="281"/>
    </location>
</feature>
<keyword evidence="2" id="KW-1003">Cell membrane</keyword>
<accession>A0A137P607</accession>
<keyword evidence="3 6" id="KW-0812">Transmembrane</keyword>
<feature type="transmembrane region" description="Helical" evidence="6">
    <location>
        <begin position="536"/>
        <end position="563"/>
    </location>
</feature>
<feature type="transmembrane region" description="Helical" evidence="6">
    <location>
        <begin position="651"/>
        <end position="670"/>
    </location>
</feature>
<proteinExistence type="predicted"/>
<keyword evidence="4 6" id="KW-1133">Transmembrane helix</keyword>
<feature type="transmembrane region" description="Helical" evidence="6">
    <location>
        <begin position="413"/>
        <end position="434"/>
    </location>
</feature>
<keyword evidence="7" id="KW-0732">Signal</keyword>
<reference evidence="9 10" key="1">
    <citation type="journal article" date="2015" name="Genome Biol. Evol.">
        <title>Phylogenomic analyses indicate that early fungi evolved digesting cell walls of algal ancestors of land plants.</title>
        <authorList>
            <person name="Chang Y."/>
            <person name="Wang S."/>
            <person name="Sekimoto S."/>
            <person name="Aerts A.L."/>
            <person name="Choi C."/>
            <person name="Clum A."/>
            <person name="LaButti K.M."/>
            <person name="Lindquist E.A."/>
            <person name="Yee Ngan C."/>
            <person name="Ohm R.A."/>
            <person name="Salamov A.A."/>
            <person name="Grigoriev I.V."/>
            <person name="Spatafora J.W."/>
            <person name="Berbee M.L."/>
        </authorList>
    </citation>
    <scope>NUCLEOTIDE SEQUENCE [LARGE SCALE GENOMIC DNA]</scope>
    <source>
        <strain evidence="9 10">NRRL 28638</strain>
    </source>
</reference>
<feature type="transmembrane region" description="Helical" evidence="6">
    <location>
        <begin position="293"/>
        <end position="316"/>
    </location>
</feature>
<dbReference type="InterPro" id="IPR018461">
    <property type="entry name" value="Na/H_Antiport_NhaC-like_C"/>
</dbReference>
<evidence type="ECO:0000256" key="3">
    <source>
        <dbReference type="ARBA" id="ARBA00022692"/>
    </source>
</evidence>
<evidence type="ECO:0000256" key="6">
    <source>
        <dbReference type="SAM" id="Phobius"/>
    </source>
</evidence>
<feature type="signal peptide" evidence="7">
    <location>
        <begin position="1"/>
        <end position="21"/>
    </location>
</feature>
<feature type="domain" description="Na+/H+ antiporter NhaC-like C-terminal" evidence="8">
    <location>
        <begin position="308"/>
        <end position="633"/>
    </location>
</feature>
<feature type="transmembrane region" description="Helical" evidence="6">
    <location>
        <begin position="625"/>
        <end position="645"/>
    </location>
</feature>
<evidence type="ECO:0000256" key="5">
    <source>
        <dbReference type="ARBA" id="ARBA00023136"/>
    </source>
</evidence>
<organism evidence="9 10">
    <name type="scientific">Conidiobolus coronatus (strain ATCC 28846 / CBS 209.66 / NRRL 28638)</name>
    <name type="common">Delacroixia coronata</name>
    <dbReference type="NCBI Taxonomy" id="796925"/>
    <lineage>
        <taxon>Eukaryota</taxon>
        <taxon>Fungi</taxon>
        <taxon>Fungi incertae sedis</taxon>
        <taxon>Zoopagomycota</taxon>
        <taxon>Entomophthoromycotina</taxon>
        <taxon>Entomophthoromycetes</taxon>
        <taxon>Entomophthorales</taxon>
        <taxon>Ancylistaceae</taxon>
        <taxon>Conidiobolus</taxon>
    </lineage>
</organism>
<name>A0A137P607_CONC2</name>
<evidence type="ECO:0000259" key="8">
    <source>
        <dbReference type="Pfam" id="PF03553"/>
    </source>
</evidence>
<sequence length="704" mass="77444">MGLNLFKFIACLNFVLYLVHAKTHNVESSLVPKILSFDVPKVVLYNFDWECDVAVSFEGAEVADKKYYYQILEGWNKDELKLWQEGELSPNENNTLTNSVTLVQGELATIYHFAVEGLENRINRQVFFRIKSALNATDNLAEQKASIHGLPGWSTLIPIIILLLVSLLSGQALVALFVGIFLGSMFVNGFNPLTGFMRMIDYYIIHALGDLDHAKVIMFTFYLSGMVALLQKSGGAGALAQLLGKLATTRLRALWSVYLAGWLIFLDDLASCLIVGGNLYTVTDQYMISREKVAWLVHLTSAPLTSLAPVSSWIGFQLGLLGTQLKATEVDQQPFIFFLNTLPSRYFPLLALALAFVLLVFNRDFGSILRAERRAINLKQLVPPEDVQGSGGDEIDFLEPDEETPKRWYNAGIPILVTVAITIISLMLTGYYVLVEKAESDPTVEFTAATIAGSGDSYNALLYGSFVGCLVAMAMYRIQGIMNFNFIMDVFMYGLKDMVSTMLILVCAWGIGLVFVDLKVPVFLSSVLKKSIPPGLVPFLTYVLSCIISFVTGTSWGTMTILLPLVMPLAKSIDPNMETNIYTLSAAAVFSGAIFGDLCSPLAATTILTTLSLKISVKTHVNSQLAYGIVCIFIGGLVGHLPVGFGLYADWVGLLIGIGVIVVFVFVFAVPTESNQMGRLDWLLMKFGFNITKDLDKEVEVKDV</sequence>
<dbReference type="AlphaFoldDB" id="A0A137P607"/>
<dbReference type="STRING" id="796925.A0A137P607"/>
<evidence type="ECO:0000256" key="7">
    <source>
        <dbReference type="SAM" id="SignalP"/>
    </source>
</evidence>
<evidence type="ECO:0000256" key="2">
    <source>
        <dbReference type="ARBA" id="ARBA00022475"/>
    </source>
</evidence>
<protein>
    <recommendedName>
        <fullName evidence="8">Na+/H+ antiporter NhaC-like C-terminal domain-containing protein</fullName>
    </recommendedName>
</protein>
<dbReference type="EMBL" id="KQ964502">
    <property type="protein sequence ID" value="KXN70442.1"/>
    <property type="molecule type" value="Genomic_DNA"/>
</dbReference>
<dbReference type="PANTHER" id="PTHR43478">
    <property type="entry name" value="NA+/H+ ANTIPORTER-RELATED"/>
    <property type="match status" value="1"/>
</dbReference>
<feature type="transmembrane region" description="Helical" evidence="6">
    <location>
        <begin position="460"/>
        <end position="478"/>
    </location>
</feature>
<dbReference type="PANTHER" id="PTHR43478:SF1">
    <property type="entry name" value="NA+_H+ ANTIPORTER NHAC-LIKE C-TERMINAL DOMAIN-CONTAINING PROTEIN"/>
    <property type="match status" value="1"/>
</dbReference>
<feature type="transmembrane region" description="Helical" evidence="6">
    <location>
        <begin position="346"/>
        <end position="365"/>
    </location>
</feature>
<feature type="transmembrane region" description="Helical" evidence="6">
    <location>
        <begin position="498"/>
        <end position="516"/>
    </location>
</feature>
<comment type="subcellular location">
    <subcellularLocation>
        <location evidence="1">Cell membrane</location>
        <topology evidence="1">Multi-pass membrane protein</topology>
    </subcellularLocation>
</comment>
<feature type="transmembrane region" description="Helical" evidence="6">
    <location>
        <begin position="156"/>
        <end position="182"/>
    </location>
</feature>
<dbReference type="Pfam" id="PF03553">
    <property type="entry name" value="Na_H_antiporter"/>
    <property type="match status" value="1"/>
</dbReference>
<keyword evidence="10" id="KW-1185">Reference proteome</keyword>
<dbReference type="Proteomes" id="UP000070444">
    <property type="component" value="Unassembled WGS sequence"/>
</dbReference>
<evidence type="ECO:0000256" key="4">
    <source>
        <dbReference type="ARBA" id="ARBA00022989"/>
    </source>
</evidence>
<keyword evidence="5 6" id="KW-0472">Membrane</keyword>
<gene>
    <name evidence="9" type="ORF">CONCODRAFT_78857</name>
</gene>
<evidence type="ECO:0000313" key="10">
    <source>
        <dbReference type="Proteomes" id="UP000070444"/>
    </source>
</evidence>